<name>A0A0A2C7Q4_PROMR</name>
<comment type="caution">
    <text evidence="1">The sequence shown here is derived from an EMBL/GenBank/DDBJ whole genome shotgun (WGS) entry which is preliminary data.</text>
</comment>
<dbReference type="EMBL" id="JNAX01000010">
    <property type="protein sequence ID" value="KGG20920.1"/>
    <property type="molecule type" value="Genomic_DNA"/>
</dbReference>
<evidence type="ECO:0000313" key="1">
    <source>
        <dbReference type="EMBL" id="KGG20920.1"/>
    </source>
</evidence>
<accession>A0A0A2C7Q4</accession>
<reference evidence="2" key="1">
    <citation type="journal article" date="2014" name="Sci. Data">
        <title>Genomes of diverse isolates of the marine cyanobacterium Prochlorococcus.</title>
        <authorList>
            <person name="Biller S."/>
            <person name="Berube P."/>
            <person name="Thompson J."/>
            <person name="Kelly L."/>
            <person name="Roggensack S."/>
            <person name="Awad L."/>
            <person name="Roache-Johnson K."/>
            <person name="Ding H."/>
            <person name="Giovannoni S.J."/>
            <person name="Moore L.R."/>
            <person name="Chisholm S.W."/>
        </authorList>
    </citation>
    <scope>NUCLEOTIDE SEQUENCE [LARGE SCALE GENOMIC DNA]</scope>
    <source>
        <strain evidence="2">PAC1</strain>
    </source>
</reference>
<dbReference type="AlphaFoldDB" id="A0A0A2C7Q4"/>
<organism evidence="1 2">
    <name type="scientific">Prochlorococcus marinus str. PAC1</name>
    <dbReference type="NCBI Taxonomy" id="59924"/>
    <lineage>
        <taxon>Bacteria</taxon>
        <taxon>Bacillati</taxon>
        <taxon>Cyanobacteriota</taxon>
        <taxon>Cyanophyceae</taxon>
        <taxon>Synechococcales</taxon>
        <taxon>Prochlorococcaceae</taxon>
        <taxon>Prochlorococcus</taxon>
    </lineage>
</organism>
<evidence type="ECO:0000313" key="2">
    <source>
        <dbReference type="Proteomes" id="UP000030392"/>
    </source>
</evidence>
<protein>
    <submittedName>
        <fullName evidence="1">Uncharacterized protein</fullName>
    </submittedName>
</protein>
<dbReference type="Proteomes" id="UP000030392">
    <property type="component" value="Unassembled WGS sequence"/>
</dbReference>
<gene>
    <name evidence="1" type="ORF">EV03_0857</name>
</gene>
<dbReference type="RefSeq" id="WP_036905462.1">
    <property type="nucleotide sequence ID" value="NZ_CP138967.1"/>
</dbReference>
<proteinExistence type="predicted"/>
<sequence length="82" mass="9086">MILLKITNASDVVASKAGKLFEKMTPEMIDQKLVESQVIQQMIDQLKLEGLKGQISSVKGLDLADDTLITNSSFKIRTTKTF</sequence>